<dbReference type="EMBL" id="CP071527">
    <property type="protein sequence ID" value="USQ13778.1"/>
    <property type="molecule type" value="Genomic_DNA"/>
</dbReference>
<keyword evidence="3" id="KW-1185">Reference proteome</keyword>
<feature type="region of interest" description="Disordered" evidence="1">
    <location>
        <begin position="285"/>
        <end position="304"/>
    </location>
</feature>
<evidence type="ECO:0000313" key="2">
    <source>
        <dbReference type="EMBL" id="USQ13778.1"/>
    </source>
</evidence>
<sequence length="304" mass="33936">MTYSRLDLLQHETPYELFNDDEAGDTFAEHQKILDQELSEEEQRAFAIKLVSDCPQAKLKDLKNAAQALYSPVQEDSCFYLVLNDALQVKIRLLNILDNENTQPHVFLLEEATPGLLHCFKSLACDVLEKNEIAIAERLALLTPERDRSKLAGTIHNIFKGSALATEVNAAFTLRRHLGQLLGETPEKFFISKDFNRDHCLKFSSMLSKLLDGHEAEIGSKLSKIDHEVRDKIKLKLELLTSFAHNSTDPFHLITDRMEALSAIKAKRISIGTNGNSLYGSVASPSTTAITSPSQDTPSINNSL</sequence>
<accession>A0ABY4Y8R8</accession>
<proteinExistence type="predicted"/>
<feature type="compositionally biased region" description="Polar residues" evidence="1">
    <location>
        <begin position="295"/>
        <end position="304"/>
    </location>
</feature>
<organism evidence="2 3">
    <name type="scientific">Legionella lytica</name>
    <dbReference type="NCBI Taxonomy" id="96232"/>
    <lineage>
        <taxon>Bacteria</taxon>
        <taxon>Pseudomonadati</taxon>
        <taxon>Pseudomonadota</taxon>
        <taxon>Gammaproteobacteria</taxon>
        <taxon>Legionellales</taxon>
        <taxon>Legionellaceae</taxon>
        <taxon>Legionella</taxon>
    </lineage>
</organism>
<dbReference type="Proteomes" id="UP001057474">
    <property type="component" value="Chromosome"/>
</dbReference>
<name>A0ABY4Y8R8_9GAMM</name>
<feature type="compositionally biased region" description="Low complexity" evidence="1">
    <location>
        <begin position="285"/>
        <end position="294"/>
    </location>
</feature>
<evidence type="ECO:0000256" key="1">
    <source>
        <dbReference type="SAM" id="MobiDB-lite"/>
    </source>
</evidence>
<protein>
    <submittedName>
        <fullName evidence="2">Uncharacterized protein</fullName>
    </submittedName>
</protein>
<reference evidence="2" key="1">
    <citation type="submission" date="2021-03" db="EMBL/GenBank/DDBJ databases">
        <title>Legionella lytica PCM 2298.</title>
        <authorList>
            <person name="Koper P."/>
        </authorList>
    </citation>
    <scope>NUCLEOTIDE SEQUENCE</scope>
    <source>
        <strain evidence="2">PCM 2298</strain>
    </source>
</reference>
<gene>
    <name evidence="2" type="ORF">J2N86_00045</name>
</gene>
<evidence type="ECO:0000313" key="3">
    <source>
        <dbReference type="Proteomes" id="UP001057474"/>
    </source>
</evidence>
<dbReference type="RefSeq" id="WP_252580100.1">
    <property type="nucleotide sequence ID" value="NZ_CP071527.1"/>
</dbReference>